<proteinExistence type="predicted"/>
<dbReference type="EMBL" id="GBRH01254516">
    <property type="protein sequence ID" value="JAD43379.1"/>
    <property type="molecule type" value="Transcribed_RNA"/>
</dbReference>
<organism evidence="1">
    <name type="scientific">Arundo donax</name>
    <name type="common">Giant reed</name>
    <name type="synonym">Donax arundinaceus</name>
    <dbReference type="NCBI Taxonomy" id="35708"/>
    <lineage>
        <taxon>Eukaryota</taxon>
        <taxon>Viridiplantae</taxon>
        <taxon>Streptophyta</taxon>
        <taxon>Embryophyta</taxon>
        <taxon>Tracheophyta</taxon>
        <taxon>Spermatophyta</taxon>
        <taxon>Magnoliopsida</taxon>
        <taxon>Liliopsida</taxon>
        <taxon>Poales</taxon>
        <taxon>Poaceae</taxon>
        <taxon>PACMAD clade</taxon>
        <taxon>Arundinoideae</taxon>
        <taxon>Arundineae</taxon>
        <taxon>Arundo</taxon>
    </lineage>
</organism>
<reference evidence="1" key="2">
    <citation type="journal article" date="2015" name="Data Brief">
        <title>Shoot transcriptome of the giant reed, Arundo donax.</title>
        <authorList>
            <person name="Barrero R.A."/>
            <person name="Guerrero F.D."/>
            <person name="Moolhuijzen P."/>
            <person name="Goolsby J.A."/>
            <person name="Tidwell J."/>
            <person name="Bellgard S.E."/>
            <person name="Bellgard M.I."/>
        </authorList>
    </citation>
    <scope>NUCLEOTIDE SEQUENCE</scope>
    <source>
        <tissue evidence="1">Shoot tissue taken approximately 20 cm above the soil surface</tissue>
    </source>
</reference>
<name>A0A0A8ZVF4_ARUDO</name>
<reference evidence="1" key="1">
    <citation type="submission" date="2014-09" db="EMBL/GenBank/DDBJ databases">
        <authorList>
            <person name="Magalhaes I.L.F."/>
            <person name="Oliveira U."/>
            <person name="Santos F.R."/>
            <person name="Vidigal T.H.D.A."/>
            <person name="Brescovit A.D."/>
            <person name="Santos A.J."/>
        </authorList>
    </citation>
    <scope>NUCLEOTIDE SEQUENCE</scope>
    <source>
        <tissue evidence="1">Shoot tissue taken approximately 20 cm above the soil surface</tissue>
    </source>
</reference>
<protein>
    <submittedName>
        <fullName evidence="1">Uncharacterized protein</fullName>
    </submittedName>
</protein>
<accession>A0A0A8ZVF4</accession>
<dbReference type="AlphaFoldDB" id="A0A0A8ZVF4"/>
<sequence>MRLDLAVNLFFSQDSVKQFLSNLSN</sequence>
<evidence type="ECO:0000313" key="1">
    <source>
        <dbReference type="EMBL" id="JAD43379.1"/>
    </source>
</evidence>